<dbReference type="Gene3D" id="3.40.50.11530">
    <property type="match status" value="1"/>
</dbReference>
<dbReference type="Gene3D" id="1.20.900.10">
    <property type="entry name" value="Dbl homology (DH) domain"/>
    <property type="match status" value="1"/>
</dbReference>
<dbReference type="Gene3D" id="2.60.40.2150">
    <property type="entry name" value="Interleukin-17 receptor A/B, fibronectin-III-like domain 2"/>
    <property type="match status" value="1"/>
</dbReference>
<dbReference type="InterPro" id="IPR032356">
    <property type="entry name" value="IL17R_A/B_N"/>
</dbReference>
<dbReference type="Pfam" id="PF16578">
    <property type="entry name" value="IL17R_fnIII_D2"/>
    <property type="match status" value="1"/>
</dbReference>
<dbReference type="GO" id="GO:0030335">
    <property type="term" value="P:positive regulation of cell migration"/>
    <property type="evidence" value="ECO:0007669"/>
    <property type="project" value="TreeGrafter"/>
</dbReference>
<reference evidence="7 8" key="1">
    <citation type="submission" date="2019-04" db="EMBL/GenBank/DDBJ databases">
        <title>The sequence and de novo assembly of Takifugu bimaculatus genome using PacBio and Hi-C technologies.</title>
        <authorList>
            <person name="Xu P."/>
            <person name="Liu B."/>
            <person name="Zhou Z."/>
        </authorList>
    </citation>
    <scope>NUCLEOTIDE SEQUENCE [LARGE SCALE GENOMIC DNA]</scope>
    <source>
        <strain evidence="7">TB-2018</strain>
        <tissue evidence="7">Muscle</tissue>
    </source>
</reference>
<dbReference type="InterPro" id="IPR011993">
    <property type="entry name" value="PH-like_dom_sf"/>
</dbReference>
<dbReference type="PANTHER" id="PTHR47056">
    <property type="entry name" value="RHO GUANINE NUCLEOTIDE EXCHANGE FACTOR 39"/>
    <property type="match status" value="1"/>
</dbReference>
<dbReference type="GO" id="GO:0005886">
    <property type="term" value="C:plasma membrane"/>
    <property type="evidence" value="ECO:0007669"/>
    <property type="project" value="UniProtKB-SubCell"/>
</dbReference>
<dbReference type="InterPro" id="IPR035899">
    <property type="entry name" value="DBL_dom_sf"/>
</dbReference>
<feature type="transmembrane region" description="Helical" evidence="4">
    <location>
        <begin position="788"/>
        <end position="813"/>
    </location>
</feature>
<feature type="domain" description="SEFIR" evidence="6">
    <location>
        <begin position="839"/>
        <end position="995"/>
    </location>
</feature>
<dbReference type="CDD" id="cd00160">
    <property type="entry name" value="RhoGEF"/>
    <property type="match status" value="1"/>
</dbReference>
<dbReference type="SMART" id="SM00325">
    <property type="entry name" value="RhoGEF"/>
    <property type="match status" value="1"/>
</dbReference>
<gene>
    <name evidence="7" type="ORF">fugu_020122</name>
</gene>
<dbReference type="PROSITE" id="PS51534">
    <property type="entry name" value="SEFIR"/>
    <property type="match status" value="1"/>
</dbReference>
<organism evidence="7 8">
    <name type="scientific">Takifugu bimaculatus</name>
    <dbReference type="NCBI Taxonomy" id="433685"/>
    <lineage>
        <taxon>Eukaryota</taxon>
        <taxon>Metazoa</taxon>
        <taxon>Chordata</taxon>
        <taxon>Craniata</taxon>
        <taxon>Vertebrata</taxon>
        <taxon>Euteleostomi</taxon>
        <taxon>Actinopterygii</taxon>
        <taxon>Neopterygii</taxon>
        <taxon>Teleostei</taxon>
        <taxon>Neoteleostei</taxon>
        <taxon>Acanthomorphata</taxon>
        <taxon>Eupercaria</taxon>
        <taxon>Tetraodontiformes</taxon>
        <taxon>Tetradontoidea</taxon>
        <taxon>Tetraodontidae</taxon>
        <taxon>Takifugu</taxon>
    </lineage>
</organism>
<evidence type="ECO:0000256" key="1">
    <source>
        <dbReference type="ARBA" id="ARBA00004251"/>
    </source>
</evidence>
<dbReference type="Pfam" id="PF08357">
    <property type="entry name" value="SEFIR"/>
    <property type="match status" value="1"/>
</dbReference>
<evidence type="ECO:0008006" key="9">
    <source>
        <dbReference type="Google" id="ProtNLM"/>
    </source>
</evidence>
<keyword evidence="4" id="KW-0812">Transmembrane</keyword>
<dbReference type="PROSITE" id="PS50010">
    <property type="entry name" value="DH_2"/>
    <property type="match status" value="1"/>
</dbReference>
<evidence type="ECO:0000259" key="5">
    <source>
        <dbReference type="PROSITE" id="PS50010"/>
    </source>
</evidence>
<evidence type="ECO:0000256" key="4">
    <source>
        <dbReference type="SAM" id="Phobius"/>
    </source>
</evidence>
<dbReference type="InterPro" id="IPR043046">
    <property type="entry name" value="IL17RA/B_FnIII-like_2_sf"/>
</dbReference>
<feature type="region of interest" description="Disordered" evidence="3">
    <location>
        <begin position="1186"/>
        <end position="1247"/>
    </location>
</feature>
<protein>
    <recommendedName>
        <fullName evidence="9">SEFIR domain-containing protein</fullName>
    </recommendedName>
</protein>
<keyword evidence="2" id="KW-1003">Cell membrane</keyword>
<feature type="region of interest" description="Disordered" evidence="3">
    <location>
        <begin position="56"/>
        <end position="91"/>
    </location>
</feature>
<dbReference type="AlphaFoldDB" id="A0A4Z2BIJ2"/>
<feature type="domain" description="DH" evidence="5">
    <location>
        <begin position="144"/>
        <end position="319"/>
    </location>
</feature>
<sequence>MSRKQATMSFSICCQAKVFQAGISNGAEEAVGKSCSNALTKARWEVDSSAAKEVRTRPSAVPSATTRTMDPRYQPGFDPRTPQLARASERDRKTEARLRVRLIQNTNVPTSLLVLSVSMSFAPTWSGPTGHTNIQDQRERWEKKHSLTAVELLQSERSYCQQLELVTTFFVKLLMAKGTLKKDIKERIFSSIEAIYSVNQSLLVNLENGFLGRGFDQFCSQLHHYCTYADNIYTADNVLRIQLRKNKAFRRFKKLQESRLEFNNHKLEDLLQLPIQRIDQYKRFLHDLAANMSPNNLEFEQMSRAATTVGGVSQRIQNNARRHDNHLQLCRVQKMMRGQKTKVLAKGRWYVREGWLNVVPPKGTGTKPKMFFLFSDMLLQAKRCSSLLPTSGGSFVGQCAYPLLDCTVEKVFGHTRSQGGLLSSQDLTSKTEEEGQTLADVSEVRGQQLTILVQEGKGQRTYLKELHRGGMDLNQDRVKENAQIFILWGRVCIKMSINAVLLLLMCASVSAVGILTWPPLNCSQQGLQCITSTTNCWDSDLRPHQYTPSGPEELQVTVDFRRDRRRQLQPVLHISWKLKDDGSIHFLNATELHVLEASTNQNLCVRYSFKDKLPMRSPAKEMWSFSADIVVNPDQSYTVSVYNIPKPELNHNNYNVDTLVSVSGCQEKTMKHTQVCIEQGSLWQPNISLAQLSGADGLPVLTVNFQPDALCEEYMVIVDCARTQHNEHVFKTNKSSLSATFSLDKWPRSCCQFRVQIKPLFPRCGEDCTRQATMWDICPVQPTAPPAVLLPAVVVLPVVFTLVVMAAVGYGLYRRAGSRAKVASKERGKQLWQKPLKHPPKVLVIYSQDHPLYREIVLKLCAFLQAKCGTEVLLDLLDSASVGMVGPLRWLELQLQKLEDPCDKILVLCSRGVQAKWRAVCGQGRVMLRQDVLSPTDEILTPFLNLLLPNMHQAGMMGKYLIAYFDEVSTDEDVPSVFDIAVKYKLMKHFEELYFRILDMEKYHPDQVNHIEGIGCDEYFNCPSGETLRNAIQTFRDFQFEHPDWFANECVEAEEDVIMEPDVPISQLQVSPVLECVPLIRDGLPFFIREVELKESQTRVHICSPELNPPPLQPSVAEQTPLIRDNIRDSAQQQPLNQPFTHHTVPGYHSPAAVSTHGICFSEGCFRRLPVEDQDSSLQHSGVKIFQSSSADNRQSEVLPPLEVRPSQPVSTEELLEPRKIQSHRSDLGYISKTSSQQEPGSNEGSLVALRRLQERLLLSSLQCSDLEET</sequence>
<dbReference type="EMBL" id="SWLE01000015">
    <property type="protein sequence ID" value="TNM91742.1"/>
    <property type="molecule type" value="Genomic_DNA"/>
</dbReference>
<dbReference type="Pfam" id="PF16556">
    <property type="entry name" value="IL17R_fnIII_D1"/>
    <property type="match status" value="1"/>
</dbReference>
<dbReference type="InterPro" id="IPR038683">
    <property type="entry name" value="IL17RA/B_FnIII-like_1_sf"/>
</dbReference>
<keyword evidence="4" id="KW-1133">Transmembrane helix</keyword>
<dbReference type="Gene3D" id="2.30.29.30">
    <property type="entry name" value="Pleckstrin-homology domain (PH domain)/Phosphotyrosine-binding domain (PTB)"/>
    <property type="match status" value="1"/>
</dbReference>
<name>A0A4Z2BIJ2_9TELE</name>
<keyword evidence="8" id="KW-1185">Reference proteome</keyword>
<comment type="caution">
    <text evidence="7">The sequence shown here is derived from an EMBL/GenBank/DDBJ whole genome shotgun (WGS) entry which is preliminary data.</text>
</comment>
<feature type="compositionally biased region" description="Polar residues" evidence="3">
    <location>
        <begin position="1232"/>
        <end position="1245"/>
    </location>
</feature>
<dbReference type="InterPro" id="IPR042987">
    <property type="entry name" value="ARHGEF39"/>
</dbReference>
<dbReference type="GO" id="GO:0005085">
    <property type="term" value="F:guanyl-nucleotide exchange factor activity"/>
    <property type="evidence" value="ECO:0007669"/>
    <property type="project" value="InterPro"/>
</dbReference>
<evidence type="ECO:0000256" key="2">
    <source>
        <dbReference type="ARBA" id="ARBA00022475"/>
    </source>
</evidence>
<evidence type="ECO:0000313" key="8">
    <source>
        <dbReference type="Proteomes" id="UP000516260"/>
    </source>
</evidence>
<dbReference type="SUPFAM" id="SSF50729">
    <property type="entry name" value="PH domain-like"/>
    <property type="match status" value="1"/>
</dbReference>
<evidence type="ECO:0000259" key="6">
    <source>
        <dbReference type="PROSITE" id="PS51534"/>
    </source>
</evidence>
<evidence type="ECO:0000313" key="7">
    <source>
        <dbReference type="EMBL" id="TNM91742.1"/>
    </source>
</evidence>
<dbReference type="FunFam" id="3.40.50.11530:FF:000002">
    <property type="entry name" value="Interleukin 17 receptor A"/>
    <property type="match status" value="1"/>
</dbReference>
<accession>A0A4Z2BIJ2</accession>
<dbReference type="SUPFAM" id="SSF48065">
    <property type="entry name" value="DBL homology domain (DH-domain)"/>
    <property type="match status" value="1"/>
</dbReference>
<dbReference type="Pfam" id="PF00621">
    <property type="entry name" value="RhoGEF"/>
    <property type="match status" value="1"/>
</dbReference>
<dbReference type="Gene3D" id="2.60.40.2160">
    <property type="entry name" value="Interleukin-17 receptor A/B, fibronectin-III-like domain 1"/>
    <property type="match status" value="1"/>
</dbReference>
<dbReference type="PANTHER" id="PTHR47056:SF1">
    <property type="entry name" value="RHO GUANINE NUCLEOTIDE EXCHANGE FACTOR 39"/>
    <property type="match status" value="1"/>
</dbReference>
<comment type="subcellular location">
    <subcellularLocation>
        <location evidence="1">Cell membrane</location>
        <topology evidence="1">Single-pass type I membrane protein</topology>
    </subcellularLocation>
</comment>
<dbReference type="InterPro" id="IPR013568">
    <property type="entry name" value="SEFIR_dom"/>
</dbReference>
<proteinExistence type="predicted"/>
<dbReference type="Proteomes" id="UP000516260">
    <property type="component" value="Chromosome 22"/>
</dbReference>
<evidence type="ECO:0000256" key="3">
    <source>
        <dbReference type="SAM" id="MobiDB-lite"/>
    </source>
</evidence>
<dbReference type="InterPro" id="IPR000219">
    <property type="entry name" value="DH_dom"/>
</dbReference>
<keyword evidence="4" id="KW-0472">Membrane</keyword>
<feature type="compositionally biased region" description="Basic and acidic residues" evidence="3">
    <location>
        <begin position="1216"/>
        <end position="1227"/>
    </location>
</feature>